<proteinExistence type="predicted"/>
<feature type="transmembrane region" description="Helical" evidence="1">
    <location>
        <begin position="12"/>
        <end position="29"/>
    </location>
</feature>
<comment type="caution">
    <text evidence="2">The sequence shown here is derived from an EMBL/GenBank/DDBJ whole genome shotgun (WGS) entry which is preliminary data.</text>
</comment>
<protein>
    <submittedName>
        <fullName evidence="2">Uncharacterized protein</fullName>
    </submittedName>
</protein>
<keyword evidence="1" id="KW-1133">Transmembrane helix</keyword>
<keyword evidence="1" id="KW-0812">Transmembrane</keyword>
<name>A0A1F8GDF3_9BACT</name>
<feature type="transmembrane region" description="Helical" evidence="1">
    <location>
        <begin position="67"/>
        <end position="89"/>
    </location>
</feature>
<dbReference type="Proteomes" id="UP000178227">
    <property type="component" value="Unassembled WGS sequence"/>
</dbReference>
<evidence type="ECO:0000313" key="2">
    <source>
        <dbReference type="EMBL" id="OGN22489.1"/>
    </source>
</evidence>
<organism evidence="2 3">
    <name type="scientific">Candidatus Yanofskybacteria bacterium RIFCSPLOWO2_01_FULL_42_49</name>
    <dbReference type="NCBI Taxonomy" id="1802694"/>
    <lineage>
        <taxon>Bacteria</taxon>
        <taxon>Candidatus Yanofskyibacteriota</taxon>
    </lineage>
</organism>
<feature type="transmembrane region" description="Helical" evidence="1">
    <location>
        <begin position="41"/>
        <end position="61"/>
    </location>
</feature>
<dbReference type="EMBL" id="MGKI01000011">
    <property type="protein sequence ID" value="OGN22489.1"/>
    <property type="molecule type" value="Genomic_DNA"/>
</dbReference>
<evidence type="ECO:0000256" key="1">
    <source>
        <dbReference type="SAM" id="Phobius"/>
    </source>
</evidence>
<keyword evidence="1" id="KW-0472">Membrane</keyword>
<evidence type="ECO:0000313" key="3">
    <source>
        <dbReference type="Proteomes" id="UP000178227"/>
    </source>
</evidence>
<accession>A0A1F8GDF3</accession>
<reference evidence="2 3" key="1">
    <citation type="journal article" date="2016" name="Nat. Commun.">
        <title>Thousands of microbial genomes shed light on interconnected biogeochemical processes in an aquifer system.</title>
        <authorList>
            <person name="Anantharaman K."/>
            <person name="Brown C.T."/>
            <person name="Hug L.A."/>
            <person name="Sharon I."/>
            <person name="Castelle C.J."/>
            <person name="Probst A.J."/>
            <person name="Thomas B.C."/>
            <person name="Singh A."/>
            <person name="Wilkins M.J."/>
            <person name="Karaoz U."/>
            <person name="Brodie E.L."/>
            <person name="Williams K.H."/>
            <person name="Hubbard S.S."/>
            <person name="Banfield J.F."/>
        </authorList>
    </citation>
    <scope>NUCLEOTIDE SEQUENCE [LARGE SCALE GENOMIC DNA]</scope>
</reference>
<dbReference type="AlphaFoldDB" id="A0A1F8GDF3"/>
<sequence>MGLYVSNTVDAFALGGLFVAAVFFLYGLILGARQDVRGMKYTAFGLLTISILSLVLARVAVDIDSELVRNLSIAGLVFFFLSGFCYYIFLQKR</sequence>
<gene>
    <name evidence="2" type="ORF">A2918_01865</name>
</gene>